<gene>
    <name evidence="3" type="ORF">C1I95_23385</name>
</gene>
<feature type="domain" description="Glycosyltransferase 2-like" evidence="1">
    <location>
        <begin position="9"/>
        <end position="131"/>
    </location>
</feature>
<dbReference type="OrthoDB" id="2676521at2"/>
<dbReference type="InterPro" id="IPR001173">
    <property type="entry name" value="Glyco_trans_2-like"/>
</dbReference>
<dbReference type="PANTHER" id="PTHR22916:SF3">
    <property type="entry name" value="UDP-GLCNAC:BETAGAL BETA-1,3-N-ACETYLGLUCOSAMINYLTRANSFERASE-LIKE PROTEIN 1"/>
    <property type="match status" value="1"/>
</dbReference>
<dbReference type="InterPro" id="IPR029044">
    <property type="entry name" value="Nucleotide-diphossugar_trans"/>
</dbReference>
<accession>A0A2W2E8U2</accession>
<sequence>MATGVPKVSVVVPAYNPGEHLEKLVDSLLCQSMPATEFEVIFVDDGSTDATPARLDELAAAHPHIHVLHIENSGWPSRPRNVGVQRARREYVQFADDDDWLADEALARLYAYAREHDADIVVGKMAGHGRSVPRGLFRVNRPDATLDNAPLIDSLTCHKMFRRTFLLEHDLRFPEEGRKRLEDHHLVVRAYLLSRRTCVLSDYTCYHHRKRPDGGSLTATRMEPAAYFSSLREVLDIVDAHTDPGPLRDKLHRRWLRTEMTKRLRGARLRNAPPDWVDQVVTEIQKTIQERFAPGVAAGLPSVQRTIAGLAAQGRVADLLRLAEWEAGVRARARLKEYEVTGSTLSVTLTGQLRDGDQPVSYTHSAGRDRLVVPVEEIPAELLDCTAELGRARLDVVVRRAVDNAEFLLPVRFEVDRVPDSSGGLHLLYRGTATADFRTLNAGRTRGDWSLKARVSGSGWSLDAKLPLAVSCAVDGAGPTVVDKRKKPPAKKPGLWRRLKRTVRRRLGVTGRRAVRIS</sequence>
<feature type="domain" description="TarS/TarP linker" evidence="2">
    <location>
        <begin position="224"/>
        <end position="323"/>
    </location>
</feature>
<dbReference type="Pfam" id="PF22181">
    <property type="entry name" value="TarS_linker"/>
    <property type="match status" value="1"/>
</dbReference>
<dbReference type="EMBL" id="POTY01000172">
    <property type="protein sequence ID" value="PZG13595.1"/>
    <property type="molecule type" value="Genomic_DNA"/>
</dbReference>
<dbReference type="CDD" id="cd00761">
    <property type="entry name" value="Glyco_tranf_GTA_type"/>
    <property type="match status" value="1"/>
</dbReference>
<keyword evidence="4" id="KW-1185">Reference proteome</keyword>
<dbReference type="RefSeq" id="WP_111216669.1">
    <property type="nucleotide sequence ID" value="NZ_POTY01000172.1"/>
</dbReference>
<name>A0A2W2E8U2_9ACTN</name>
<dbReference type="AlphaFoldDB" id="A0A2W2E8U2"/>
<reference evidence="3 4" key="1">
    <citation type="submission" date="2018-01" db="EMBL/GenBank/DDBJ databases">
        <title>Draft genome sequence of Jishengella sp. NA12.</title>
        <authorList>
            <person name="Sahin N."/>
            <person name="Ay H."/>
            <person name="Saygin H."/>
        </authorList>
    </citation>
    <scope>NUCLEOTIDE SEQUENCE [LARGE SCALE GENOMIC DNA]</scope>
    <source>
        <strain evidence="3 4">NA12</strain>
    </source>
</reference>
<dbReference type="Gene3D" id="3.90.550.10">
    <property type="entry name" value="Spore Coat Polysaccharide Biosynthesis Protein SpsA, Chain A"/>
    <property type="match status" value="1"/>
</dbReference>
<dbReference type="InterPro" id="IPR054028">
    <property type="entry name" value="TarS/TarP_linker"/>
</dbReference>
<evidence type="ECO:0000259" key="2">
    <source>
        <dbReference type="Pfam" id="PF22181"/>
    </source>
</evidence>
<keyword evidence="3" id="KW-0808">Transferase</keyword>
<dbReference type="PANTHER" id="PTHR22916">
    <property type="entry name" value="GLYCOSYLTRANSFERASE"/>
    <property type="match status" value="1"/>
</dbReference>
<comment type="caution">
    <text evidence="3">The sequence shown here is derived from an EMBL/GenBank/DDBJ whole genome shotgun (WGS) entry which is preliminary data.</text>
</comment>
<dbReference type="SUPFAM" id="SSF53448">
    <property type="entry name" value="Nucleotide-diphospho-sugar transferases"/>
    <property type="match status" value="1"/>
</dbReference>
<dbReference type="GO" id="GO:0016758">
    <property type="term" value="F:hexosyltransferase activity"/>
    <property type="evidence" value="ECO:0007669"/>
    <property type="project" value="UniProtKB-ARBA"/>
</dbReference>
<dbReference type="Proteomes" id="UP000248924">
    <property type="component" value="Unassembled WGS sequence"/>
</dbReference>
<evidence type="ECO:0000313" key="4">
    <source>
        <dbReference type="Proteomes" id="UP000248924"/>
    </source>
</evidence>
<evidence type="ECO:0000259" key="1">
    <source>
        <dbReference type="Pfam" id="PF00535"/>
    </source>
</evidence>
<proteinExistence type="predicted"/>
<organism evidence="3 4">
    <name type="scientific">Micromonospora craterilacus</name>
    <dbReference type="NCBI Taxonomy" id="1655439"/>
    <lineage>
        <taxon>Bacteria</taxon>
        <taxon>Bacillati</taxon>
        <taxon>Actinomycetota</taxon>
        <taxon>Actinomycetes</taxon>
        <taxon>Micromonosporales</taxon>
        <taxon>Micromonosporaceae</taxon>
        <taxon>Micromonospora</taxon>
    </lineage>
</organism>
<dbReference type="Pfam" id="PF00535">
    <property type="entry name" value="Glycos_transf_2"/>
    <property type="match status" value="1"/>
</dbReference>
<protein>
    <submittedName>
        <fullName evidence="3">Glycosyl transferase</fullName>
    </submittedName>
</protein>
<evidence type="ECO:0000313" key="3">
    <source>
        <dbReference type="EMBL" id="PZG13595.1"/>
    </source>
</evidence>